<dbReference type="EMBL" id="QLTA01000008">
    <property type="protein sequence ID" value="RAR85015.1"/>
    <property type="molecule type" value="Genomic_DNA"/>
</dbReference>
<evidence type="ECO:0000313" key="2">
    <source>
        <dbReference type="Proteomes" id="UP000248856"/>
    </source>
</evidence>
<accession>A0A328ZI40</accession>
<protein>
    <submittedName>
        <fullName evidence="1">Uncharacterized protein</fullName>
    </submittedName>
</protein>
<evidence type="ECO:0000313" key="1">
    <source>
        <dbReference type="EMBL" id="RAR85015.1"/>
    </source>
</evidence>
<dbReference type="RefSeq" id="WP_111876430.1">
    <property type="nucleotide sequence ID" value="NZ_CBCSGC010000010.1"/>
</dbReference>
<proteinExistence type="predicted"/>
<dbReference type="Proteomes" id="UP000248856">
    <property type="component" value="Unassembled WGS sequence"/>
</dbReference>
<name>A0A328ZI40_9BURK</name>
<reference evidence="1 2" key="1">
    <citation type="submission" date="2018-06" db="EMBL/GenBank/DDBJ databases">
        <title>Genomic Encyclopedia of Archaeal and Bacterial Type Strains, Phase II (KMG-II): from individual species to whole genera.</title>
        <authorList>
            <person name="Goeker M."/>
        </authorList>
    </citation>
    <scope>NUCLEOTIDE SEQUENCE [LARGE SCALE GENOMIC DNA]</scope>
    <source>
        <strain evidence="1 2">CFPB 3232</strain>
    </source>
</reference>
<gene>
    <name evidence="1" type="ORF">AX018_1008108</name>
</gene>
<dbReference type="OrthoDB" id="9157376at2"/>
<keyword evidence="2" id="KW-1185">Reference proteome</keyword>
<organism evidence="1 2">
    <name type="scientific">Paracidovorax anthurii</name>
    <dbReference type="NCBI Taxonomy" id="78229"/>
    <lineage>
        <taxon>Bacteria</taxon>
        <taxon>Pseudomonadati</taxon>
        <taxon>Pseudomonadota</taxon>
        <taxon>Betaproteobacteria</taxon>
        <taxon>Burkholderiales</taxon>
        <taxon>Comamonadaceae</taxon>
        <taxon>Paracidovorax</taxon>
    </lineage>
</organism>
<comment type="caution">
    <text evidence="1">The sequence shown here is derived from an EMBL/GenBank/DDBJ whole genome shotgun (WGS) entry which is preliminary data.</text>
</comment>
<dbReference type="AlphaFoldDB" id="A0A328ZI40"/>
<sequence length="99" mass="11594">MSDPWQNLRERKWMVVDDQTLRLALQPTDAATLLLSFQRDVDPAPMQLVIAKDELPFFIGQMQHAHQLLEQHAAQQLEFRSALEVDDLIERMRGGQRWI</sequence>